<comment type="caution">
    <text evidence="3">The sequence shown here is derived from an EMBL/GenBank/DDBJ whole genome shotgun (WGS) entry which is preliminary data.</text>
</comment>
<dbReference type="RefSeq" id="WP_204951617.1">
    <property type="nucleotide sequence ID" value="NZ_BSFF01000010.1"/>
</dbReference>
<keyword evidence="4" id="KW-1185">Reference proteome</keyword>
<feature type="signal peptide" evidence="2">
    <location>
        <begin position="1"/>
        <end position="26"/>
    </location>
</feature>
<evidence type="ECO:0000313" key="3">
    <source>
        <dbReference type="EMBL" id="MBM7853161.1"/>
    </source>
</evidence>
<name>A0ABS2TBW7_9HYPH</name>
<dbReference type="Proteomes" id="UP000758856">
    <property type="component" value="Unassembled WGS sequence"/>
</dbReference>
<proteinExistence type="predicted"/>
<evidence type="ECO:0000256" key="2">
    <source>
        <dbReference type="SAM" id="SignalP"/>
    </source>
</evidence>
<feature type="chain" id="PRO_5046266822" evidence="2">
    <location>
        <begin position="27"/>
        <end position="82"/>
    </location>
</feature>
<evidence type="ECO:0000256" key="1">
    <source>
        <dbReference type="SAM" id="MobiDB-lite"/>
    </source>
</evidence>
<keyword evidence="2" id="KW-0732">Signal</keyword>
<reference evidence="3 4" key="1">
    <citation type="submission" date="2021-01" db="EMBL/GenBank/DDBJ databases">
        <title>Genomic Encyclopedia of Type Strains, Phase IV (KMG-IV): sequencing the most valuable type-strain genomes for metagenomic binning, comparative biology and taxonomic classification.</title>
        <authorList>
            <person name="Goeker M."/>
        </authorList>
    </citation>
    <scope>NUCLEOTIDE SEQUENCE [LARGE SCALE GENOMIC DNA]</scope>
    <source>
        <strain evidence="3 4">DSM 6130</strain>
    </source>
</reference>
<feature type="compositionally biased region" description="Basic residues" evidence="1">
    <location>
        <begin position="60"/>
        <end position="71"/>
    </location>
</feature>
<sequence>MKSSMKMLASGALAAAMLVAPVAAFAQTSGAAQSTGDRESAKERSEMDTTRKHQATSPMKAKKHSHKKSGSKKPVAPTNTRS</sequence>
<gene>
    <name evidence="3" type="ORF">JOD31_003412</name>
</gene>
<feature type="compositionally biased region" description="Basic and acidic residues" evidence="1">
    <location>
        <begin position="36"/>
        <end position="51"/>
    </location>
</feature>
<protein>
    <submittedName>
        <fullName evidence="3">Ni/Co efflux regulator RcnB</fullName>
    </submittedName>
</protein>
<organism evidence="3 4">
    <name type="scientific">Methylopila capsulata</name>
    <dbReference type="NCBI Taxonomy" id="61654"/>
    <lineage>
        <taxon>Bacteria</taxon>
        <taxon>Pseudomonadati</taxon>
        <taxon>Pseudomonadota</taxon>
        <taxon>Alphaproteobacteria</taxon>
        <taxon>Hyphomicrobiales</taxon>
        <taxon>Methylopilaceae</taxon>
        <taxon>Methylopila</taxon>
    </lineage>
</organism>
<accession>A0ABS2TBW7</accession>
<feature type="region of interest" description="Disordered" evidence="1">
    <location>
        <begin position="28"/>
        <end position="82"/>
    </location>
</feature>
<dbReference type="EMBL" id="JAFBCY010000004">
    <property type="protein sequence ID" value="MBM7853161.1"/>
    <property type="molecule type" value="Genomic_DNA"/>
</dbReference>
<evidence type="ECO:0000313" key="4">
    <source>
        <dbReference type="Proteomes" id="UP000758856"/>
    </source>
</evidence>